<feature type="region of interest" description="Disordered" evidence="1">
    <location>
        <begin position="1"/>
        <end position="100"/>
    </location>
</feature>
<feature type="region of interest" description="Disordered" evidence="1">
    <location>
        <begin position="147"/>
        <end position="172"/>
    </location>
</feature>
<reference evidence="2 3" key="1">
    <citation type="submission" date="2023-05" db="EMBL/GenBank/DDBJ databases">
        <title>B98-5 Cell Line De Novo Hybrid Assembly: An Optical Mapping Approach.</title>
        <authorList>
            <person name="Kananen K."/>
            <person name="Auerbach J.A."/>
            <person name="Kautto E."/>
            <person name="Blachly J.S."/>
        </authorList>
    </citation>
    <scope>NUCLEOTIDE SEQUENCE [LARGE SCALE GENOMIC DNA]</scope>
    <source>
        <strain evidence="2">B95-8</strain>
        <tissue evidence="2">Cell line</tissue>
    </source>
</reference>
<dbReference type="Proteomes" id="UP001266305">
    <property type="component" value="Unassembled WGS sequence"/>
</dbReference>
<gene>
    <name evidence="2" type="ORF">P7K49_034086</name>
</gene>
<sequence>MTRGCPSCRPAIPGAGVGAGRALGRGCKSVSARSPPPPAETSLSGGAAQPVGQPSLASQNARRRAIPRPGQRRAPGPGRQVESLQRRESPSPGFQPELSVSCRFSLPTSSPIRWGHPGRRFWKSFKGDSENHGPALLHYTWRNRHRPKAAPRVSKLQSLRGGAWQRSGFSQA</sequence>
<evidence type="ECO:0000256" key="1">
    <source>
        <dbReference type="SAM" id="MobiDB-lite"/>
    </source>
</evidence>
<accession>A0ABQ9TU96</accession>
<feature type="compositionally biased region" description="Low complexity" evidence="1">
    <location>
        <begin position="67"/>
        <end position="80"/>
    </location>
</feature>
<protein>
    <submittedName>
        <fullName evidence="2">Uncharacterized protein</fullName>
    </submittedName>
</protein>
<comment type="caution">
    <text evidence="2">The sequence shown here is derived from an EMBL/GenBank/DDBJ whole genome shotgun (WGS) entry which is preliminary data.</text>
</comment>
<keyword evidence="3" id="KW-1185">Reference proteome</keyword>
<evidence type="ECO:0000313" key="2">
    <source>
        <dbReference type="EMBL" id="KAK2088179.1"/>
    </source>
</evidence>
<organism evidence="2 3">
    <name type="scientific">Saguinus oedipus</name>
    <name type="common">Cotton-top tamarin</name>
    <name type="synonym">Oedipomidas oedipus</name>
    <dbReference type="NCBI Taxonomy" id="9490"/>
    <lineage>
        <taxon>Eukaryota</taxon>
        <taxon>Metazoa</taxon>
        <taxon>Chordata</taxon>
        <taxon>Craniata</taxon>
        <taxon>Vertebrata</taxon>
        <taxon>Euteleostomi</taxon>
        <taxon>Mammalia</taxon>
        <taxon>Eutheria</taxon>
        <taxon>Euarchontoglires</taxon>
        <taxon>Primates</taxon>
        <taxon>Haplorrhini</taxon>
        <taxon>Platyrrhini</taxon>
        <taxon>Cebidae</taxon>
        <taxon>Callitrichinae</taxon>
        <taxon>Saguinus</taxon>
    </lineage>
</organism>
<name>A0ABQ9TU96_SAGOE</name>
<evidence type="ECO:0000313" key="3">
    <source>
        <dbReference type="Proteomes" id="UP001266305"/>
    </source>
</evidence>
<proteinExistence type="predicted"/>
<dbReference type="EMBL" id="JASSZA010000019">
    <property type="protein sequence ID" value="KAK2088179.1"/>
    <property type="molecule type" value="Genomic_DNA"/>
</dbReference>